<comment type="similarity">
    <text evidence="1 3">Belongs to the GMC oxidoreductase family.</text>
</comment>
<dbReference type="Pfam" id="PF05199">
    <property type="entry name" value="GMC_oxred_C"/>
    <property type="match status" value="1"/>
</dbReference>
<dbReference type="Pfam" id="PF00732">
    <property type="entry name" value="GMC_oxred_N"/>
    <property type="match status" value="1"/>
</dbReference>
<feature type="domain" description="Glucose-methanol-choline oxidoreductase N-terminal" evidence="5">
    <location>
        <begin position="288"/>
        <end position="302"/>
    </location>
</feature>
<dbReference type="GO" id="GO:0050660">
    <property type="term" value="F:flavin adenine dinucleotide binding"/>
    <property type="evidence" value="ECO:0007669"/>
    <property type="project" value="InterPro"/>
</dbReference>
<dbReference type="RefSeq" id="XP_024726279.1">
    <property type="nucleotide sequence ID" value="XM_024878859.1"/>
</dbReference>
<dbReference type="PIRSF" id="PIRSF000137">
    <property type="entry name" value="Alcohol_oxidase"/>
    <property type="match status" value="1"/>
</dbReference>
<evidence type="ECO:0000313" key="7">
    <source>
        <dbReference type="Proteomes" id="UP000235371"/>
    </source>
</evidence>
<proteinExistence type="inferred from homology"/>
<evidence type="ECO:0000256" key="2">
    <source>
        <dbReference type="PIRSR" id="PIRSR000137-2"/>
    </source>
</evidence>
<dbReference type="STRING" id="1095630.A0A2J6SF25"/>
<name>A0A2J6SF25_9HELO</name>
<sequence>MPYPKIEDFINTPFDFVIVGGGTAGLVLAARLSEKESISVAVIEAGISRLGDPKVDLPTGAALMLGNEDYDWNFRSISQTASKDRVYHVPRGKVLGGSSGINFMAYGRPYAADIDDWSEKLGISGWLWDDLLPYLKRSQKLEVDLPNIKERDVDIFPFEVESQGTAGAIHTSASPWHVPFENEILPVLDKISGYARPKDPYCGSHIGFYRSLWAIDRSDKPIRSYAASGYLAPITERPNLKIFANTVACKFLTETKDNGKLAATGVEVQHNGARYVIKAKREVILSAGSFQSPQLLEQSGIGDPDILHQLGIPCVLENLNVGNNLQEKLLSAVVYELAPGIMSLDSFLRDPELRAEHQKLYAESHSGALSGCINLTGFLPYSSLVRKNDIDSTMDSILNQEIASGSPQSRAQNAPFQHRQREAIAERMRSQNSADIQFICTPANFDTASGYQNLAKLSPGSPAGYNSCYSIVVSQMYPNSRGSVHSRSTNPLDAPTIDLGFLSHPADVDVMAAGIQFADRVLSSDALKGMVGRRVDPPPSVDLQDKEQARDFARDHVVTYHHSLGTCAMGQVVDERLRVKGVQDLRVVDASVMPMQVSAAIMATVYAVAEKGADMILADHESVRL</sequence>
<comment type="cofactor">
    <cofactor evidence="2">
        <name>FAD</name>
        <dbReference type="ChEBI" id="CHEBI:57692"/>
    </cofactor>
</comment>
<dbReference type="PROSITE" id="PS00623">
    <property type="entry name" value="GMC_OXRED_1"/>
    <property type="match status" value="1"/>
</dbReference>
<reference evidence="6 7" key="1">
    <citation type="submission" date="2016-04" db="EMBL/GenBank/DDBJ databases">
        <title>A degradative enzymes factory behind the ericoid mycorrhizal symbiosis.</title>
        <authorList>
            <consortium name="DOE Joint Genome Institute"/>
            <person name="Martino E."/>
            <person name="Morin E."/>
            <person name="Grelet G."/>
            <person name="Kuo A."/>
            <person name="Kohler A."/>
            <person name="Daghino S."/>
            <person name="Barry K."/>
            <person name="Choi C."/>
            <person name="Cichocki N."/>
            <person name="Clum A."/>
            <person name="Copeland A."/>
            <person name="Hainaut M."/>
            <person name="Haridas S."/>
            <person name="Labutti K."/>
            <person name="Lindquist E."/>
            <person name="Lipzen A."/>
            <person name="Khouja H.-R."/>
            <person name="Murat C."/>
            <person name="Ohm R."/>
            <person name="Olson A."/>
            <person name="Spatafora J."/>
            <person name="Veneault-Fourrey C."/>
            <person name="Henrissat B."/>
            <person name="Grigoriev I."/>
            <person name="Martin F."/>
            <person name="Perotto S."/>
        </authorList>
    </citation>
    <scope>NUCLEOTIDE SEQUENCE [LARGE SCALE GENOMIC DNA]</scope>
    <source>
        <strain evidence="6 7">E</strain>
    </source>
</reference>
<dbReference type="GeneID" id="36586936"/>
<dbReference type="Gene3D" id="3.50.50.60">
    <property type="entry name" value="FAD/NAD(P)-binding domain"/>
    <property type="match status" value="1"/>
</dbReference>
<dbReference type="AlphaFoldDB" id="A0A2J6SF25"/>
<dbReference type="InterPro" id="IPR036188">
    <property type="entry name" value="FAD/NAD-bd_sf"/>
</dbReference>
<dbReference type="PANTHER" id="PTHR11552">
    <property type="entry name" value="GLUCOSE-METHANOL-CHOLINE GMC OXIDOREDUCTASE"/>
    <property type="match status" value="1"/>
</dbReference>
<dbReference type="InterPro" id="IPR007867">
    <property type="entry name" value="GMC_OxRtase_C"/>
</dbReference>
<dbReference type="SUPFAM" id="SSF51905">
    <property type="entry name" value="FAD/NAD(P)-binding domain"/>
    <property type="match status" value="1"/>
</dbReference>
<protein>
    <submittedName>
        <fullName evidence="6">GMC oxidoreductase</fullName>
    </submittedName>
</protein>
<dbReference type="Proteomes" id="UP000235371">
    <property type="component" value="Unassembled WGS sequence"/>
</dbReference>
<dbReference type="OrthoDB" id="269227at2759"/>
<evidence type="ECO:0000256" key="3">
    <source>
        <dbReference type="RuleBase" id="RU003968"/>
    </source>
</evidence>
<dbReference type="InterPro" id="IPR000172">
    <property type="entry name" value="GMC_OxRdtase_N"/>
</dbReference>
<evidence type="ECO:0000256" key="1">
    <source>
        <dbReference type="ARBA" id="ARBA00010790"/>
    </source>
</evidence>
<feature type="domain" description="Glucose-methanol-choline oxidoreductase N-terminal" evidence="4">
    <location>
        <begin position="92"/>
        <end position="115"/>
    </location>
</feature>
<evidence type="ECO:0000259" key="5">
    <source>
        <dbReference type="PROSITE" id="PS00624"/>
    </source>
</evidence>
<keyword evidence="3" id="KW-0285">Flavoprotein</keyword>
<dbReference type="EMBL" id="KZ613921">
    <property type="protein sequence ID" value="PMD49375.1"/>
    <property type="molecule type" value="Genomic_DNA"/>
</dbReference>
<accession>A0A2J6SF25</accession>
<keyword evidence="7" id="KW-1185">Reference proteome</keyword>
<dbReference type="PANTHER" id="PTHR11552:SF210">
    <property type="entry name" value="GLUCOSE-METHANOL-CHOLINE OXIDOREDUCTASE N-TERMINAL DOMAIN-CONTAINING PROTEIN-RELATED"/>
    <property type="match status" value="1"/>
</dbReference>
<gene>
    <name evidence="6" type="ORF">K444DRAFT_605508</name>
</gene>
<dbReference type="GO" id="GO:0016614">
    <property type="term" value="F:oxidoreductase activity, acting on CH-OH group of donors"/>
    <property type="evidence" value="ECO:0007669"/>
    <property type="project" value="InterPro"/>
</dbReference>
<dbReference type="InterPro" id="IPR012132">
    <property type="entry name" value="GMC_OxRdtase"/>
</dbReference>
<dbReference type="Gene3D" id="3.30.560.10">
    <property type="entry name" value="Glucose Oxidase, domain 3"/>
    <property type="match status" value="1"/>
</dbReference>
<dbReference type="InParanoid" id="A0A2J6SF25"/>
<feature type="binding site" evidence="2">
    <location>
        <position position="560"/>
    </location>
    <ligand>
        <name>substrate</name>
    </ligand>
</feature>
<evidence type="ECO:0000313" key="6">
    <source>
        <dbReference type="EMBL" id="PMD49375.1"/>
    </source>
</evidence>
<dbReference type="SUPFAM" id="SSF54373">
    <property type="entry name" value="FAD-linked reductases, C-terminal domain"/>
    <property type="match status" value="1"/>
</dbReference>
<evidence type="ECO:0000259" key="4">
    <source>
        <dbReference type="PROSITE" id="PS00623"/>
    </source>
</evidence>
<keyword evidence="2 3" id="KW-0274">FAD</keyword>
<dbReference type="PROSITE" id="PS00624">
    <property type="entry name" value="GMC_OXRED_2"/>
    <property type="match status" value="1"/>
</dbReference>
<organism evidence="6 7">
    <name type="scientific">Hyaloscypha bicolor E</name>
    <dbReference type="NCBI Taxonomy" id="1095630"/>
    <lineage>
        <taxon>Eukaryota</taxon>
        <taxon>Fungi</taxon>
        <taxon>Dikarya</taxon>
        <taxon>Ascomycota</taxon>
        <taxon>Pezizomycotina</taxon>
        <taxon>Leotiomycetes</taxon>
        <taxon>Helotiales</taxon>
        <taxon>Hyaloscyphaceae</taxon>
        <taxon>Hyaloscypha</taxon>
        <taxon>Hyaloscypha bicolor</taxon>
    </lineage>
</organism>
<feature type="binding site" evidence="2">
    <location>
        <position position="94"/>
    </location>
    <ligand>
        <name>FAD</name>
        <dbReference type="ChEBI" id="CHEBI:57692"/>
    </ligand>
</feature>